<reference evidence="2" key="2">
    <citation type="submission" date="2021-04" db="EMBL/GenBank/DDBJ databases">
        <authorList>
            <person name="Gilroy R."/>
        </authorList>
    </citation>
    <scope>NUCLEOTIDE SEQUENCE</scope>
    <source>
        <strain evidence="2">ChiSxjej1B13-11762</strain>
    </source>
</reference>
<dbReference type="GO" id="GO:0005829">
    <property type="term" value="C:cytosol"/>
    <property type="evidence" value="ECO:0007669"/>
    <property type="project" value="TreeGrafter"/>
</dbReference>
<name>A0A9D1UD57_9FIRM</name>
<dbReference type="AlphaFoldDB" id="A0A9D1UD57"/>
<organism evidence="2 3">
    <name type="scientific">Candidatus Dorea gallistercoris</name>
    <dbReference type="NCBI Taxonomy" id="2838542"/>
    <lineage>
        <taxon>Bacteria</taxon>
        <taxon>Bacillati</taxon>
        <taxon>Bacillota</taxon>
        <taxon>Clostridia</taxon>
        <taxon>Lachnospirales</taxon>
        <taxon>Lachnospiraceae</taxon>
        <taxon>Dorea</taxon>
    </lineage>
</organism>
<accession>A0A9D1UD57</accession>
<evidence type="ECO:0000313" key="2">
    <source>
        <dbReference type="EMBL" id="HIW82933.1"/>
    </source>
</evidence>
<proteinExistence type="predicted"/>
<evidence type="ECO:0000313" key="3">
    <source>
        <dbReference type="Proteomes" id="UP000824263"/>
    </source>
</evidence>
<dbReference type="SUPFAM" id="SSF52540">
    <property type="entry name" value="P-loop containing nucleoside triphosphate hydrolases"/>
    <property type="match status" value="2"/>
</dbReference>
<keyword evidence="2" id="KW-0347">Helicase</keyword>
<dbReference type="EMBL" id="DXGF01000023">
    <property type="protein sequence ID" value="HIW82933.1"/>
    <property type="molecule type" value="Genomic_DNA"/>
</dbReference>
<dbReference type="GO" id="GO:0003677">
    <property type="term" value="F:DNA binding"/>
    <property type="evidence" value="ECO:0007669"/>
    <property type="project" value="InterPro"/>
</dbReference>
<sequence length="874" mass="101401">MEEKKRFRQSELVLKVSTAYDGAKLDYDAWQPFVDRLCGTRAYQKEAIRRAVLYLASGNYRDLGDLALENYGQNPKLEEKYGSSEEFLRSLQMREKLYADLDLATGTGKSYVIYGIAQIALGLGLVERVLVLAPSLTIEAGLTEKFESLSSDPGLKALIPEEAVIRNPSIVTANETVKAGDLCVENIHAVYQNTGSSIEDSFAGTGEDTLVLNDEAHHIFNRPSGSTSEARNIKKWKEFLLDEKYGFRYMLGFTGTAYLENEYFPDVIFRYSLRQAIEDKVVKNVDYVREDDSGDDRERFQKIYQNHRQNSKDYPKVKPLSILVTRDIKSAKNLCEDLIRFLMEWEEKERDEVEKQVLIVTSSREHRANVAKLKYVDDREEETRWIVSVSMLTEGWDVKNVFQIVPWKERAFNSRLLIAQVLGRGLRVPEEYTLPQPKVTVFNHSAWSGKIKDLVEEVLEIEARIYSRPIEEGPRVKYHFTLRSIDYTTIQKEEEKKSPSGAVDFSRMMKEGIVLESQSVKKEQETVYESVLGHDSRKKDYEIRNVTYTIDEVVDKIYDEFEDREWEGRTLRLGEQEYTQNQLPPRRQIEDMIRLSMEKRGNKGEEIVEKNVHKILTAFAPLLRKKSKSVIAVAKAGDRYEISTRKLAGQSVSVSLLRQDHTVFFTNNWEREIQDEEQKKILEELFADETFPMSAYRRDQINYGWFKTPVTAVITASKPERKFVDLLCRRENAEAVEAWIKSGDKGFYEISYSCRYGGGRSKTRKYYHSTFNPDFFLKISRGDLLYFVVVEIKEDGDASEENRAKNRYARRHFEELNRRLEADGIRERYLFHFLSPNGYATFFDYLRTGKLLEGTDTFKCELELLLEDGGDQDD</sequence>
<dbReference type="Gene3D" id="3.40.50.300">
    <property type="entry name" value="P-loop containing nucleotide triphosphate hydrolases"/>
    <property type="match status" value="2"/>
</dbReference>
<dbReference type="InterPro" id="IPR050742">
    <property type="entry name" value="Helicase_Restrict-Modif_Enz"/>
</dbReference>
<dbReference type="PANTHER" id="PTHR47396:SF1">
    <property type="entry name" value="ATP-DEPENDENT HELICASE IRC3-RELATED"/>
    <property type="match status" value="1"/>
</dbReference>
<protein>
    <submittedName>
        <fullName evidence="2">DEAD/DEAH box helicase family protein</fullName>
    </submittedName>
</protein>
<dbReference type="GO" id="GO:0004386">
    <property type="term" value="F:helicase activity"/>
    <property type="evidence" value="ECO:0007669"/>
    <property type="project" value="UniProtKB-KW"/>
</dbReference>
<evidence type="ECO:0000259" key="1">
    <source>
        <dbReference type="Pfam" id="PF04851"/>
    </source>
</evidence>
<reference evidence="2" key="1">
    <citation type="journal article" date="2021" name="PeerJ">
        <title>Extensive microbial diversity within the chicken gut microbiome revealed by metagenomics and culture.</title>
        <authorList>
            <person name="Gilroy R."/>
            <person name="Ravi A."/>
            <person name="Getino M."/>
            <person name="Pursley I."/>
            <person name="Horton D.L."/>
            <person name="Alikhan N.F."/>
            <person name="Baker D."/>
            <person name="Gharbi K."/>
            <person name="Hall N."/>
            <person name="Watson M."/>
            <person name="Adriaenssens E.M."/>
            <person name="Foster-Nyarko E."/>
            <person name="Jarju S."/>
            <person name="Secka A."/>
            <person name="Antonio M."/>
            <person name="Oren A."/>
            <person name="Chaudhuri R.R."/>
            <person name="La Ragione R."/>
            <person name="Hildebrand F."/>
            <person name="Pallen M.J."/>
        </authorList>
    </citation>
    <scope>NUCLEOTIDE SEQUENCE</scope>
    <source>
        <strain evidence="2">ChiSxjej1B13-11762</strain>
    </source>
</reference>
<feature type="domain" description="Helicase/UvrB N-terminal" evidence="1">
    <location>
        <begin position="40"/>
        <end position="256"/>
    </location>
</feature>
<dbReference type="InterPro" id="IPR006935">
    <property type="entry name" value="Helicase/UvrB_N"/>
</dbReference>
<comment type="caution">
    <text evidence="2">The sequence shown here is derived from an EMBL/GenBank/DDBJ whole genome shotgun (WGS) entry which is preliminary data.</text>
</comment>
<gene>
    <name evidence="2" type="ORF">H9873_01220</name>
</gene>
<dbReference type="GO" id="GO:0005524">
    <property type="term" value="F:ATP binding"/>
    <property type="evidence" value="ECO:0007669"/>
    <property type="project" value="InterPro"/>
</dbReference>
<dbReference type="InterPro" id="IPR027417">
    <property type="entry name" value="P-loop_NTPase"/>
</dbReference>
<dbReference type="PANTHER" id="PTHR47396">
    <property type="entry name" value="TYPE I RESTRICTION ENZYME ECOKI R PROTEIN"/>
    <property type="match status" value="1"/>
</dbReference>
<keyword evidence="2" id="KW-0547">Nucleotide-binding</keyword>
<dbReference type="Pfam" id="PF04851">
    <property type="entry name" value="ResIII"/>
    <property type="match status" value="1"/>
</dbReference>
<keyword evidence="2" id="KW-0067">ATP-binding</keyword>
<dbReference type="GO" id="GO:0016787">
    <property type="term" value="F:hydrolase activity"/>
    <property type="evidence" value="ECO:0007669"/>
    <property type="project" value="InterPro"/>
</dbReference>
<keyword evidence="2" id="KW-0378">Hydrolase</keyword>
<dbReference type="Proteomes" id="UP000824263">
    <property type="component" value="Unassembled WGS sequence"/>
</dbReference>